<dbReference type="Pfam" id="PF21146">
    <property type="entry name" value="ICAM1_3_5_D2"/>
    <property type="match status" value="1"/>
</dbReference>
<dbReference type="AlphaFoldDB" id="A0A455C2C2"/>
<feature type="compositionally biased region" description="Basic residues" evidence="1">
    <location>
        <begin position="109"/>
        <end position="129"/>
    </location>
</feature>
<evidence type="ECO:0000259" key="2">
    <source>
        <dbReference type="Pfam" id="PF21146"/>
    </source>
</evidence>
<dbReference type="Gene3D" id="2.60.40.10">
    <property type="entry name" value="Immunoglobulins"/>
    <property type="match status" value="1"/>
</dbReference>
<dbReference type="OrthoDB" id="6250964at2759"/>
<dbReference type="Proteomes" id="UP000248484">
    <property type="component" value="Chromosome 2"/>
</dbReference>
<dbReference type="PANTHER" id="PTHR13771:SF17">
    <property type="entry name" value="INTERCELLULAR ADHESION MOLECULE 3"/>
    <property type="match status" value="1"/>
</dbReference>
<organism evidence="3 4">
    <name type="scientific">Physeter macrocephalus</name>
    <name type="common">Sperm whale</name>
    <name type="synonym">Physeter catodon</name>
    <dbReference type="NCBI Taxonomy" id="9755"/>
    <lineage>
        <taxon>Eukaryota</taxon>
        <taxon>Metazoa</taxon>
        <taxon>Chordata</taxon>
        <taxon>Craniata</taxon>
        <taxon>Vertebrata</taxon>
        <taxon>Euteleostomi</taxon>
        <taxon>Mammalia</taxon>
        <taxon>Eutheria</taxon>
        <taxon>Laurasiatheria</taxon>
        <taxon>Artiodactyla</taxon>
        <taxon>Whippomorpha</taxon>
        <taxon>Cetacea</taxon>
        <taxon>Odontoceti</taxon>
        <taxon>Physeteridae</taxon>
        <taxon>Physeter</taxon>
    </lineage>
</organism>
<dbReference type="GO" id="GO:0005178">
    <property type="term" value="F:integrin binding"/>
    <property type="evidence" value="ECO:0007669"/>
    <property type="project" value="InterPro"/>
</dbReference>
<gene>
    <name evidence="4" type="primary">LOC114487746</name>
</gene>
<dbReference type="SUPFAM" id="SSF48726">
    <property type="entry name" value="Immunoglobulin"/>
    <property type="match status" value="1"/>
</dbReference>
<dbReference type="InterPro" id="IPR047012">
    <property type="entry name" value="ICAM_VCAM"/>
</dbReference>
<dbReference type="KEGG" id="pcad:114487746"/>
<proteinExistence type="predicted"/>
<dbReference type="InParanoid" id="A0A455C2C2"/>
<protein>
    <submittedName>
        <fullName evidence="4">Intercellular adhesion molecule 3-like</fullName>
    </submittedName>
</protein>
<accession>A0A455C2C2</accession>
<evidence type="ECO:0000256" key="1">
    <source>
        <dbReference type="SAM" id="MobiDB-lite"/>
    </source>
</evidence>
<feature type="domain" description="Intercellular adhesion molecule 1/3/5 D2" evidence="2">
    <location>
        <begin position="6"/>
        <end position="94"/>
    </location>
</feature>
<dbReference type="PANTHER" id="PTHR13771">
    <property type="entry name" value="INTERCELLULAR ADHESION MOLECULE"/>
    <property type="match status" value="1"/>
</dbReference>
<dbReference type="GO" id="GO:0005886">
    <property type="term" value="C:plasma membrane"/>
    <property type="evidence" value="ECO:0007669"/>
    <property type="project" value="TreeGrafter"/>
</dbReference>
<dbReference type="GeneID" id="114487746"/>
<evidence type="ECO:0000313" key="3">
    <source>
        <dbReference type="Proteomes" id="UP000248484"/>
    </source>
</evidence>
<sequence length="129" mass="13980">MPMTRPRLVVPRFSEVETSWPVDCTLDGLFPASEAQVQLALGDQMLNATVVSHGGDTLRATATAKAEQESTQEIVCNVTLGGESRETRENVKAYSKRGRSQNSSGGKGRGLHSPRGRVIGRRLNRRSGT</sequence>
<feature type="region of interest" description="Disordered" evidence="1">
    <location>
        <begin position="81"/>
        <end position="129"/>
    </location>
</feature>
<keyword evidence="3" id="KW-1185">Reference proteome</keyword>
<dbReference type="RefSeq" id="XP_028355460.1">
    <property type="nucleotide sequence ID" value="XM_028499659.2"/>
</dbReference>
<dbReference type="InterPro" id="IPR013783">
    <property type="entry name" value="Ig-like_fold"/>
</dbReference>
<reference evidence="4" key="1">
    <citation type="submission" date="2025-08" db="UniProtKB">
        <authorList>
            <consortium name="RefSeq"/>
        </authorList>
    </citation>
    <scope>IDENTIFICATION</scope>
    <source>
        <tissue evidence="4">Muscle</tissue>
    </source>
</reference>
<evidence type="ECO:0000313" key="4">
    <source>
        <dbReference type="RefSeq" id="XP_028355460.1"/>
    </source>
</evidence>
<name>A0A455C2C2_PHYMC</name>
<dbReference type="InterPro" id="IPR048679">
    <property type="entry name" value="ICAM1_3_5_D2"/>
</dbReference>
<dbReference type="GO" id="GO:0007155">
    <property type="term" value="P:cell adhesion"/>
    <property type="evidence" value="ECO:0007669"/>
    <property type="project" value="InterPro"/>
</dbReference>
<dbReference type="FunFam" id="2.60.40.10:FF:000459">
    <property type="entry name" value="Intercellular adhesion molecule 1"/>
    <property type="match status" value="1"/>
</dbReference>
<dbReference type="InterPro" id="IPR036179">
    <property type="entry name" value="Ig-like_dom_sf"/>
</dbReference>